<dbReference type="OrthoDB" id="9807210at2"/>
<keyword evidence="1 3" id="KW-0378">Hydrolase</keyword>
<name>A0A3G1KTQ0_FORW1</name>
<evidence type="ECO:0000259" key="2">
    <source>
        <dbReference type="Pfam" id="PF01979"/>
    </source>
</evidence>
<evidence type="ECO:0000256" key="1">
    <source>
        <dbReference type="ARBA" id="ARBA00022801"/>
    </source>
</evidence>
<proteinExistence type="predicted"/>
<accession>A0A3G1KTQ0</accession>
<dbReference type="EMBL" id="CP017634">
    <property type="protein sequence ID" value="ATW25841.1"/>
    <property type="molecule type" value="Genomic_DNA"/>
</dbReference>
<dbReference type="AlphaFoldDB" id="A0A3G1KTQ0"/>
<evidence type="ECO:0000313" key="4">
    <source>
        <dbReference type="Proteomes" id="UP000323521"/>
    </source>
</evidence>
<keyword evidence="4" id="KW-1185">Reference proteome</keyword>
<dbReference type="Proteomes" id="UP000323521">
    <property type="component" value="Chromosome"/>
</dbReference>
<dbReference type="SUPFAM" id="SSF51338">
    <property type="entry name" value="Composite domain of metallo-dependent hydrolases"/>
    <property type="match status" value="1"/>
</dbReference>
<protein>
    <submittedName>
        <fullName evidence="3">Amidohydrolase</fullName>
    </submittedName>
</protein>
<dbReference type="InterPro" id="IPR032466">
    <property type="entry name" value="Metal_Hydrolase"/>
</dbReference>
<dbReference type="PANTHER" id="PTHR43794">
    <property type="entry name" value="AMINOHYDROLASE SSNA-RELATED"/>
    <property type="match status" value="1"/>
</dbReference>
<dbReference type="KEGG" id="fwa:DCMF_14660"/>
<dbReference type="PANTHER" id="PTHR43794:SF11">
    <property type="entry name" value="AMIDOHYDROLASE-RELATED DOMAIN-CONTAINING PROTEIN"/>
    <property type="match status" value="1"/>
</dbReference>
<sequence length="440" mass="49035">MAGTLIKGGYLMTQEGIKKDWGIRIEGNRIVEAAPNDLLMKRVPENCKVLDASDRLVSPGFVNGHMHMYGVLSHGITVEALVTEFSSFLEDFWWPYVEDRMDHELVEKTTRWACVEMIKSGITTFMDVLEGPNSIPGALEVEAKVVHQAGLRGILTFEACERMNKENGQLGLKENADLVRKYHQSESLVQGMMSIHTLFTADREYVVQAKELAQELGCDIHMHLSESVYEPNWTLSKYGKRPVDIYEELGYMGPNVVASQGVQLEPHEIDIIAKRGAKLVHMPLSNCEVGGGVAPVPDCLAKGIKVGLGTDGYVNSFFEVMRGAFLIHKAYRQDPQVMPAKDVYRMATSLGAEVLGYQDLGKLEPGCLADMITIKMDTPTPINEHNVYDQLVLFRNPSDVVDVMVNGNLVMENGKLLTLDEEQAKAEIRESADQFWKGNK</sequence>
<dbReference type="InterPro" id="IPR006680">
    <property type="entry name" value="Amidohydro-rel"/>
</dbReference>
<dbReference type="InterPro" id="IPR050287">
    <property type="entry name" value="MTA/SAH_deaminase"/>
</dbReference>
<reference evidence="3 4" key="1">
    <citation type="submission" date="2016-10" db="EMBL/GenBank/DDBJ databases">
        <title>Complete Genome Sequence of Peptococcaceae strain DCMF.</title>
        <authorList>
            <person name="Edwards R.J."/>
            <person name="Holland S.I."/>
            <person name="Deshpande N.P."/>
            <person name="Wong Y.K."/>
            <person name="Ertan H."/>
            <person name="Manefield M."/>
            <person name="Russell T.L."/>
            <person name="Lee M.J."/>
        </authorList>
    </citation>
    <scope>NUCLEOTIDE SEQUENCE [LARGE SCALE GENOMIC DNA]</scope>
    <source>
        <strain evidence="3 4">DCMF</strain>
    </source>
</reference>
<dbReference type="SUPFAM" id="SSF51556">
    <property type="entry name" value="Metallo-dependent hydrolases"/>
    <property type="match status" value="1"/>
</dbReference>
<dbReference type="Pfam" id="PF01979">
    <property type="entry name" value="Amidohydro_1"/>
    <property type="match status" value="1"/>
</dbReference>
<gene>
    <name evidence="3" type="ORF">DCMF_14660</name>
</gene>
<dbReference type="RefSeq" id="WP_148135105.1">
    <property type="nucleotide sequence ID" value="NZ_CP017634.1"/>
</dbReference>
<organism evidence="3 4">
    <name type="scientific">Formimonas warabiya</name>
    <dbReference type="NCBI Taxonomy" id="1761012"/>
    <lineage>
        <taxon>Bacteria</taxon>
        <taxon>Bacillati</taxon>
        <taxon>Bacillota</taxon>
        <taxon>Clostridia</taxon>
        <taxon>Eubacteriales</taxon>
        <taxon>Peptococcaceae</taxon>
        <taxon>Candidatus Formimonas</taxon>
    </lineage>
</organism>
<dbReference type="Gene3D" id="3.20.20.140">
    <property type="entry name" value="Metal-dependent hydrolases"/>
    <property type="match status" value="1"/>
</dbReference>
<dbReference type="Gene3D" id="2.30.40.10">
    <property type="entry name" value="Urease, subunit C, domain 1"/>
    <property type="match status" value="1"/>
</dbReference>
<dbReference type="GO" id="GO:0016810">
    <property type="term" value="F:hydrolase activity, acting on carbon-nitrogen (but not peptide) bonds"/>
    <property type="evidence" value="ECO:0007669"/>
    <property type="project" value="InterPro"/>
</dbReference>
<feature type="domain" description="Amidohydrolase-related" evidence="2">
    <location>
        <begin position="57"/>
        <end position="410"/>
    </location>
</feature>
<evidence type="ECO:0000313" key="3">
    <source>
        <dbReference type="EMBL" id="ATW25841.1"/>
    </source>
</evidence>
<dbReference type="InterPro" id="IPR011059">
    <property type="entry name" value="Metal-dep_hydrolase_composite"/>
</dbReference>